<reference evidence="4" key="2">
    <citation type="journal article" date="2018" name="Environ. Sci. Technol.">
        <title>The Toxicogenome of Hyalella azteca: A Model for Sediment Ecotoxicology and Evolutionary Toxicology.</title>
        <authorList>
            <person name="Poynton H.C."/>
            <person name="Hasenbein S."/>
            <person name="Benoit J.B."/>
            <person name="Sepulveda M.S."/>
            <person name="Poelchau M.F."/>
            <person name="Hughes D.S.T."/>
            <person name="Murali S.C."/>
            <person name="Chen S."/>
            <person name="Glastad K.M."/>
            <person name="Goodisman M.A.D."/>
            <person name="Werren J.H."/>
            <person name="Vineis J.H."/>
            <person name="Bowen J.L."/>
            <person name="Friedrich M."/>
            <person name="Jones J."/>
            <person name="Robertson H.M."/>
            <person name="Feyereisen R."/>
            <person name="Mechler-Hickson A."/>
            <person name="Mathers N."/>
            <person name="Lee C.E."/>
            <person name="Colbourne J.K."/>
            <person name="Biales A."/>
            <person name="Johnston J.S."/>
            <person name="Wellborn G.A."/>
            <person name="Rosendale A.J."/>
            <person name="Cridge A.G."/>
            <person name="Munoz-Torres M.C."/>
            <person name="Bain P.A."/>
            <person name="Manny A.R."/>
            <person name="Major K.M."/>
            <person name="Lambert F.N."/>
            <person name="Vulpe C.D."/>
            <person name="Tuck P."/>
            <person name="Blalock B.J."/>
            <person name="Lin Y.Y."/>
            <person name="Smith M.E."/>
            <person name="Ochoa-Acuna H."/>
            <person name="Chen M.M."/>
            <person name="Childers C.P."/>
            <person name="Qu J."/>
            <person name="Dugan S."/>
            <person name="Lee S.L."/>
            <person name="Chao H."/>
            <person name="Dinh H."/>
            <person name="Han Y."/>
            <person name="Doddapaneni H."/>
            <person name="Worley K.C."/>
            <person name="Muzny D.M."/>
            <person name="Gibbs R.A."/>
            <person name="Richards S."/>
        </authorList>
    </citation>
    <scope>NUCLEOTIDE SEQUENCE</scope>
    <source>
        <strain evidence="4">HAZT.00-mixed</strain>
        <tissue evidence="4">Whole organism</tissue>
    </source>
</reference>
<comment type="caution">
    <text evidence="4">The sequence shown here is derived from an EMBL/GenBank/DDBJ whole genome shotgun (WGS) entry which is preliminary data.</text>
</comment>
<evidence type="ECO:0000256" key="2">
    <source>
        <dbReference type="ARBA" id="ARBA00022737"/>
    </source>
</evidence>
<feature type="non-terminal residue" evidence="4">
    <location>
        <position position="140"/>
    </location>
</feature>
<dbReference type="AlphaFoldDB" id="A0A6A0HD57"/>
<gene>
    <name evidence="4" type="ORF">HAZT_HAZT004587</name>
</gene>
<dbReference type="EMBL" id="JQDR03000934">
    <property type="protein sequence ID" value="KAA0203726.1"/>
    <property type="molecule type" value="Genomic_DNA"/>
</dbReference>
<proteinExistence type="predicted"/>
<name>A0A6A0HD57_HYAAZ</name>
<dbReference type="SMART" id="SM00320">
    <property type="entry name" value="WD40"/>
    <property type="match status" value="2"/>
</dbReference>
<dbReference type="InterPro" id="IPR015943">
    <property type="entry name" value="WD40/YVTN_repeat-like_dom_sf"/>
</dbReference>
<keyword evidence="1" id="KW-0853">WD repeat</keyword>
<evidence type="ECO:0000313" key="4">
    <source>
        <dbReference type="EMBL" id="KAA0203726.1"/>
    </source>
</evidence>
<feature type="domain" description="EML-like first beta-propeller" evidence="3">
    <location>
        <begin position="39"/>
        <end position="139"/>
    </location>
</feature>
<dbReference type="SUPFAM" id="SSF50978">
    <property type="entry name" value="WD40 repeat-like"/>
    <property type="match status" value="1"/>
</dbReference>
<reference evidence="4" key="3">
    <citation type="submission" date="2019-06" db="EMBL/GenBank/DDBJ databases">
        <authorList>
            <person name="Poynton C."/>
            <person name="Hasenbein S."/>
            <person name="Benoit J.B."/>
            <person name="Sepulveda M.S."/>
            <person name="Poelchau M.F."/>
            <person name="Murali S.C."/>
            <person name="Chen S."/>
            <person name="Glastad K.M."/>
            <person name="Werren J.H."/>
            <person name="Vineis J.H."/>
            <person name="Bowen J.L."/>
            <person name="Friedrich M."/>
            <person name="Jones J."/>
            <person name="Robertson H.M."/>
            <person name="Feyereisen R."/>
            <person name="Mechler-Hickson A."/>
            <person name="Mathers N."/>
            <person name="Lee C.E."/>
            <person name="Colbourne J.K."/>
            <person name="Biales A."/>
            <person name="Johnston J.S."/>
            <person name="Wellborn G.A."/>
            <person name="Rosendale A.J."/>
            <person name="Cridge A.G."/>
            <person name="Munoz-Torres M.C."/>
            <person name="Bain P.A."/>
            <person name="Manny A.R."/>
            <person name="Major K.M."/>
            <person name="Lambert F.N."/>
            <person name="Vulpe C.D."/>
            <person name="Tuck P."/>
            <person name="Blalock B.J."/>
            <person name="Lin Y.-Y."/>
            <person name="Smith M.E."/>
            <person name="Ochoa-Acuna H."/>
            <person name="Chen M.-J.M."/>
            <person name="Childers C.P."/>
            <person name="Qu J."/>
            <person name="Dugan S."/>
            <person name="Lee S.L."/>
            <person name="Chao H."/>
            <person name="Dinh H."/>
            <person name="Han Y."/>
            <person name="Doddapaneni H."/>
            <person name="Worley K.C."/>
            <person name="Muzny D.M."/>
            <person name="Gibbs R.A."/>
            <person name="Richards S."/>
        </authorList>
    </citation>
    <scope>NUCLEOTIDE SEQUENCE</scope>
    <source>
        <strain evidence="4">HAZT.00-mixed</strain>
        <tissue evidence="4">Whole organism</tissue>
    </source>
</reference>
<protein>
    <recommendedName>
        <fullName evidence="3">EML-like first beta-propeller domain-containing protein</fullName>
    </recommendedName>
</protein>
<dbReference type="Gene3D" id="2.130.10.10">
    <property type="entry name" value="YVTN repeat-like/Quinoprotein amine dehydrogenase"/>
    <property type="match status" value="1"/>
</dbReference>
<dbReference type="PANTHER" id="PTHR13720:SF33">
    <property type="entry name" value="HELP DOMAIN-CONTAINING PROTEIN"/>
    <property type="match status" value="1"/>
</dbReference>
<evidence type="ECO:0000259" key="3">
    <source>
        <dbReference type="Pfam" id="PF23409"/>
    </source>
</evidence>
<dbReference type="InterPro" id="IPR036322">
    <property type="entry name" value="WD40_repeat_dom_sf"/>
</dbReference>
<dbReference type="GO" id="GO:0008017">
    <property type="term" value="F:microtubule binding"/>
    <property type="evidence" value="ECO:0007669"/>
    <property type="project" value="TreeGrafter"/>
</dbReference>
<accession>A0A6A0HD57</accession>
<reference evidence="4" key="1">
    <citation type="submission" date="2014-08" db="EMBL/GenBank/DDBJ databases">
        <authorList>
            <person name="Murali S."/>
            <person name="Richards S."/>
            <person name="Bandaranaike D."/>
            <person name="Bellair M."/>
            <person name="Blankenburg K."/>
            <person name="Chao H."/>
            <person name="Dinh H."/>
            <person name="Doddapaneni H."/>
            <person name="Dugan-Rocha S."/>
            <person name="Elkadiri S."/>
            <person name="Gnanaolivu R."/>
            <person name="Hughes D."/>
            <person name="Lee S."/>
            <person name="Li M."/>
            <person name="Ming W."/>
            <person name="Munidasa M."/>
            <person name="Muniz J."/>
            <person name="Nguyen L."/>
            <person name="Osuji N."/>
            <person name="Pu L.-L."/>
            <person name="Puazo M."/>
            <person name="Skinner E."/>
            <person name="Qu C."/>
            <person name="Quiroz J."/>
            <person name="Raj R."/>
            <person name="Weissenberger G."/>
            <person name="Xin Y."/>
            <person name="Zou X."/>
            <person name="Han Y."/>
            <person name="Worley K."/>
            <person name="Muzny D."/>
            <person name="Gibbs R."/>
        </authorList>
    </citation>
    <scope>NUCLEOTIDE SEQUENCE</scope>
    <source>
        <strain evidence="4">HAZT.00-mixed</strain>
        <tissue evidence="4">Whole organism</tissue>
    </source>
</reference>
<evidence type="ECO:0000256" key="1">
    <source>
        <dbReference type="ARBA" id="ARBA00022574"/>
    </source>
</evidence>
<dbReference type="PANTHER" id="PTHR13720">
    <property type="entry name" value="WD-40 REPEAT PROTEIN"/>
    <property type="match status" value="1"/>
</dbReference>
<sequence length="140" mass="15335">MALRYRAHGCRDNAHWLGDGSLVYHVAGVCVVLEPQENKQRHYLHHTDDILCLVVHPDGITVASGQMGKAATVHVWSSSTLRILSFLEGGHVRGVSCLAFSRDGDRLASIGLDDSNSMVIWDWQKGVKLASARCCKPSVI</sequence>
<dbReference type="Proteomes" id="UP000711488">
    <property type="component" value="Unassembled WGS sequence"/>
</dbReference>
<keyword evidence="2" id="KW-0677">Repeat</keyword>
<organism evidence="4">
    <name type="scientific">Hyalella azteca</name>
    <name type="common">Amphipod</name>
    <dbReference type="NCBI Taxonomy" id="294128"/>
    <lineage>
        <taxon>Eukaryota</taxon>
        <taxon>Metazoa</taxon>
        <taxon>Ecdysozoa</taxon>
        <taxon>Arthropoda</taxon>
        <taxon>Crustacea</taxon>
        <taxon>Multicrustacea</taxon>
        <taxon>Malacostraca</taxon>
        <taxon>Eumalacostraca</taxon>
        <taxon>Peracarida</taxon>
        <taxon>Amphipoda</taxon>
        <taxon>Senticaudata</taxon>
        <taxon>Talitrida</taxon>
        <taxon>Talitroidea</taxon>
        <taxon>Hyalellidae</taxon>
        <taxon>Hyalella</taxon>
    </lineage>
</organism>
<dbReference type="InterPro" id="IPR050630">
    <property type="entry name" value="WD_repeat_EMAP"/>
</dbReference>
<dbReference type="Pfam" id="PF23409">
    <property type="entry name" value="Beta-prop_EML"/>
    <property type="match status" value="1"/>
</dbReference>
<dbReference type="InterPro" id="IPR001680">
    <property type="entry name" value="WD40_rpt"/>
</dbReference>
<dbReference type="InterPro" id="IPR055439">
    <property type="entry name" value="Beta-prop_EML_1st"/>
</dbReference>